<organism evidence="9 10">
    <name type="scientific">Daphnia magna</name>
    <dbReference type="NCBI Taxonomy" id="35525"/>
    <lineage>
        <taxon>Eukaryota</taxon>
        <taxon>Metazoa</taxon>
        <taxon>Ecdysozoa</taxon>
        <taxon>Arthropoda</taxon>
        <taxon>Crustacea</taxon>
        <taxon>Branchiopoda</taxon>
        <taxon>Diplostraca</taxon>
        <taxon>Cladocera</taxon>
        <taxon>Anomopoda</taxon>
        <taxon>Daphniidae</taxon>
        <taxon>Daphnia</taxon>
    </lineage>
</organism>
<dbReference type="InterPro" id="IPR009057">
    <property type="entry name" value="Homeodomain-like_sf"/>
</dbReference>
<comment type="subcellular location">
    <subcellularLocation>
        <location evidence="1">Nucleus</location>
    </subcellularLocation>
</comment>
<comment type="caution">
    <text evidence="9">The sequence shown here is derived from an EMBL/GenBank/DDBJ whole genome shotgun (WGS) entry which is preliminary data.</text>
</comment>
<dbReference type="Gene3D" id="1.10.10.10">
    <property type="entry name" value="Winged helix-like DNA-binding domain superfamily/Winged helix DNA-binding domain"/>
    <property type="match status" value="2"/>
</dbReference>
<evidence type="ECO:0000256" key="7">
    <source>
        <dbReference type="ARBA" id="ARBA00023242"/>
    </source>
</evidence>
<protein>
    <recommendedName>
        <fullName evidence="8">Paired domain-containing protein</fullName>
    </recommendedName>
</protein>
<keyword evidence="7" id="KW-0539">Nucleus</keyword>
<reference evidence="9 10" key="1">
    <citation type="journal article" date="2023" name="Nucleic Acids Res.">
        <title>The hologenome of Daphnia magna reveals possible DNA methylation and microbiome-mediated evolution of the host genome.</title>
        <authorList>
            <person name="Chaturvedi A."/>
            <person name="Li X."/>
            <person name="Dhandapani V."/>
            <person name="Marshall H."/>
            <person name="Kissane S."/>
            <person name="Cuenca-Cambronero M."/>
            <person name="Asole G."/>
            <person name="Calvet F."/>
            <person name="Ruiz-Romero M."/>
            <person name="Marangio P."/>
            <person name="Guigo R."/>
            <person name="Rago D."/>
            <person name="Mirbahai L."/>
            <person name="Eastwood N."/>
            <person name="Colbourne J.K."/>
            <person name="Zhou J."/>
            <person name="Mallon E."/>
            <person name="Orsini L."/>
        </authorList>
    </citation>
    <scope>NUCLEOTIDE SEQUENCE [LARGE SCALE GENOMIC DNA]</scope>
    <source>
        <strain evidence="9">LRV0_1</strain>
    </source>
</reference>
<dbReference type="SMART" id="SM00351">
    <property type="entry name" value="PAX"/>
    <property type="match status" value="1"/>
</dbReference>
<dbReference type="EMBL" id="JAOYFB010000004">
    <property type="protein sequence ID" value="KAK4014541.1"/>
    <property type="molecule type" value="Genomic_DNA"/>
</dbReference>
<evidence type="ECO:0000256" key="3">
    <source>
        <dbReference type="ARBA" id="ARBA00022724"/>
    </source>
</evidence>
<dbReference type="PANTHER" id="PTHR45636">
    <property type="entry name" value="PAIRED BOX PROTEIN PAX-6-RELATED-RELATED"/>
    <property type="match status" value="1"/>
</dbReference>
<dbReference type="PRINTS" id="PR00027">
    <property type="entry name" value="PAIREDBOX"/>
</dbReference>
<dbReference type="PROSITE" id="PS00034">
    <property type="entry name" value="PAIRED_1"/>
    <property type="match status" value="1"/>
</dbReference>
<dbReference type="PANTHER" id="PTHR45636:SF41">
    <property type="entry name" value="PAIRED BOX PROTEIN PAX-6-RELATED"/>
    <property type="match status" value="1"/>
</dbReference>
<evidence type="ECO:0000256" key="1">
    <source>
        <dbReference type="ARBA" id="ARBA00004123"/>
    </source>
</evidence>
<dbReference type="InterPro" id="IPR036388">
    <property type="entry name" value="WH-like_DNA-bd_sf"/>
</dbReference>
<evidence type="ECO:0000256" key="6">
    <source>
        <dbReference type="ARBA" id="ARBA00023163"/>
    </source>
</evidence>
<dbReference type="InterPro" id="IPR001523">
    <property type="entry name" value="Paired_dom"/>
</dbReference>
<keyword evidence="6" id="KW-0804">Transcription</keyword>
<keyword evidence="4" id="KW-0805">Transcription regulation</keyword>
<dbReference type="Proteomes" id="UP001234178">
    <property type="component" value="Unassembled WGS sequence"/>
</dbReference>
<dbReference type="InterPro" id="IPR043182">
    <property type="entry name" value="PAIRED_DNA-bd_dom"/>
</dbReference>
<evidence type="ECO:0000256" key="4">
    <source>
        <dbReference type="ARBA" id="ARBA00023015"/>
    </source>
</evidence>
<evidence type="ECO:0000256" key="5">
    <source>
        <dbReference type="ARBA" id="ARBA00023125"/>
    </source>
</evidence>
<proteinExistence type="predicted"/>
<keyword evidence="10" id="KW-1185">Reference proteome</keyword>
<dbReference type="PROSITE" id="PS51057">
    <property type="entry name" value="PAIRED_2"/>
    <property type="match status" value="1"/>
</dbReference>
<evidence type="ECO:0000259" key="8">
    <source>
        <dbReference type="PROSITE" id="PS51057"/>
    </source>
</evidence>
<dbReference type="Pfam" id="PF00292">
    <property type="entry name" value="PAX"/>
    <property type="match status" value="1"/>
</dbReference>
<keyword evidence="3" id="KW-0563">Paired box</keyword>
<evidence type="ECO:0000313" key="9">
    <source>
        <dbReference type="EMBL" id="KAK4014541.1"/>
    </source>
</evidence>
<gene>
    <name evidence="9" type="ORF">OUZ56_027063</name>
</gene>
<dbReference type="CDD" id="cd00131">
    <property type="entry name" value="PAX"/>
    <property type="match status" value="1"/>
</dbReference>
<dbReference type="InterPro" id="IPR043565">
    <property type="entry name" value="PAX_fam"/>
</dbReference>
<keyword evidence="5" id="KW-0238">DNA-binding</keyword>
<evidence type="ECO:0000313" key="10">
    <source>
        <dbReference type="Proteomes" id="UP001234178"/>
    </source>
</evidence>
<accession>A0ABQ9ZNQ1</accession>
<sequence>MFQRKNDAQCNDVCSALADFCFHHSGHSGVNQLGGVYVNGRPLPDSTRQKIVELAHSGARPCDISRILQVSNGCVSKILGRYYETGSIKPRAIGGSKPRVATSCVVTKIADYKRECPSIFAWEIRDRLLSEGVCNNDTIPSVSPFTLFVCKVNFYTAIAVKKKNTRFSERYASY</sequence>
<dbReference type="SUPFAM" id="SSF46689">
    <property type="entry name" value="Homeodomain-like"/>
    <property type="match status" value="1"/>
</dbReference>
<keyword evidence="2" id="KW-0217">Developmental protein</keyword>
<evidence type="ECO:0000256" key="2">
    <source>
        <dbReference type="ARBA" id="ARBA00022473"/>
    </source>
</evidence>
<name>A0ABQ9ZNQ1_9CRUS</name>
<feature type="domain" description="Paired" evidence="8">
    <location>
        <begin position="26"/>
        <end position="152"/>
    </location>
</feature>